<name>A0A136LWK1_9BACT</name>
<protein>
    <recommendedName>
        <fullName evidence="5">Collagen triple helix repeat (20 copies)</fullName>
    </recommendedName>
</protein>
<dbReference type="Proteomes" id="UP000070457">
    <property type="component" value="Unassembled WGS sequence"/>
</dbReference>
<evidence type="ECO:0000256" key="2">
    <source>
        <dbReference type="SAM" id="Phobius"/>
    </source>
</evidence>
<feature type="region of interest" description="Disordered" evidence="1">
    <location>
        <begin position="97"/>
        <end position="120"/>
    </location>
</feature>
<dbReference type="AlphaFoldDB" id="A0A136LWK1"/>
<evidence type="ECO:0000256" key="1">
    <source>
        <dbReference type="SAM" id="MobiDB-lite"/>
    </source>
</evidence>
<feature type="transmembrane region" description="Helical" evidence="2">
    <location>
        <begin position="6"/>
        <end position="28"/>
    </location>
</feature>
<proteinExistence type="predicted"/>
<dbReference type="PATRIC" id="fig|1617426.3.peg.1294"/>
<evidence type="ECO:0008006" key="5">
    <source>
        <dbReference type="Google" id="ProtNLM"/>
    </source>
</evidence>
<dbReference type="EMBL" id="JYNZ01000005">
    <property type="protein sequence ID" value="KXK26018.1"/>
    <property type="molecule type" value="Genomic_DNA"/>
</dbReference>
<evidence type="ECO:0000313" key="3">
    <source>
        <dbReference type="EMBL" id="KXK26018.1"/>
    </source>
</evidence>
<evidence type="ECO:0000313" key="4">
    <source>
        <dbReference type="Proteomes" id="UP000070457"/>
    </source>
</evidence>
<keyword evidence="2" id="KW-0472">Membrane</keyword>
<comment type="caution">
    <text evidence="3">The sequence shown here is derived from an EMBL/GenBank/DDBJ whole genome shotgun (WGS) entry which is preliminary data.</text>
</comment>
<accession>A0A136LWK1</accession>
<keyword evidence="2" id="KW-1133">Transmembrane helix</keyword>
<keyword evidence="2" id="KW-0812">Transmembrane</keyword>
<gene>
    <name evidence="3" type="ORF">TR69_WS6001001311</name>
</gene>
<sequence length="192" mass="20823">MKRKLLRWTIVTTVLIVIGLFLAAALIMSLQTRDHVRFLEQRIAELENDSWNAIVPEDEPDPEAVLPDDTPAEAGDKLVADVSKYLFTNYANELQGEQGVKGDKGDTGETGPSAISPEVYYNSDSGSGKISVTAVCPAERPRPLGGGCRGNNTDPSRVMITQSYPTGNLWNCAARHLDNASFELQVAVICST</sequence>
<reference evidence="3 4" key="1">
    <citation type="submission" date="2015-02" db="EMBL/GenBank/DDBJ databases">
        <title>Improved understanding of the partial-nitritation anammox process through 23 genomes representing the majority of the microbial community.</title>
        <authorList>
            <person name="Speth D.R."/>
            <person name="In T Zandt M."/>
            <person name="Guerrero Cruz S."/>
            <person name="Jetten M.S."/>
            <person name="Dutilh B.E."/>
        </authorList>
    </citation>
    <scope>NUCLEOTIDE SEQUENCE [LARGE SCALE GENOMIC DNA]</scope>
    <source>
        <strain evidence="3">OLB20</strain>
    </source>
</reference>
<organism evidence="3 4">
    <name type="scientific">candidate division WS6 bacterium OLB20</name>
    <dbReference type="NCBI Taxonomy" id="1617426"/>
    <lineage>
        <taxon>Bacteria</taxon>
        <taxon>Candidatus Dojkabacteria</taxon>
    </lineage>
</organism>